<evidence type="ECO:0000313" key="4">
    <source>
        <dbReference type="Proteomes" id="UP001059859"/>
    </source>
</evidence>
<dbReference type="InterPro" id="IPR001845">
    <property type="entry name" value="HTH_ArsR_DNA-bd_dom"/>
</dbReference>
<dbReference type="PANTHER" id="PTHR18964">
    <property type="entry name" value="ROK (REPRESSOR, ORF, KINASE) FAMILY"/>
    <property type="match status" value="1"/>
</dbReference>
<dbReference type="Gene3D" id="3.30.420.40">
    <property type="match status" value="2"/>
</dbReference>
<dbReference type="RefSeq" id="WP_260652906.1">
    <property type="nucleotide sequence ID" value="NZ_CP104275.1"/>
</dbReference>
<dbReference type="EMBL" id="CP104275">
    <property type="protein sequence ID" value="UWX97729.1"/>
    <property type="molecule type" value="Genomic_DNA"/>
</dbReference>
<reference evidence="3" key="1">
    <citation type="submission" date="2022-09" db="EMBL/GenBank/DDBJ databases">
        <title>Novel species in genus Arthrobacter.</title>
        <authorList>
            <person name="Liu Y."/>
        </authorList>
    </citation>
    <scope>NUCLEOTIDE SEQUENCE</scope>
    <source>
        <strain evidence="3">Zg-Y815</strain>
    </source>
</reference>
<dbReference type="Gene3D" id="1.10.10.10">
    <property type="entry name" value="Winged helix-like DNA-binding domain superfamily/Winged helix DNA-binding domain"/>
    <property type="match status" value="1"/>
</dbReference>
<dbReference type="Proteomes" id="UP001059859">
    <property type="component" value="Chromosome"/>
</dbReference>
<sequence>MIELRNNPAAPGASELVQLLRDGQPRTRSELADLVGVARSTITLRLEALMDLGLVAPLEDAVSAGGRPSSRFALQTGARVVLGVDVGASHLRVGLTDLVGNALADASRDLPVSDGPVAVLDTVVELGTALLASTGRSAAELLAVGVGLPGPVEHRSGRPINPPIMPGWHGFDVPGYLQESFPVPVLVDNDVNVMSMGEREAAWPDVENLVFVKVATGIGAGIISNGSLLRGADGVAGDIGHIRVPSGEDLLCRCGNRGCLEALAAGPAVAARLRSLKLAAQDGRDVVALVHSGNHEAVQAVRQAGREVGEVLATCLSMLNPEVVVFGGSMALAGEHFIAGVREVVYSRTMPLATQHLRIVQSASGLDAGMLGASQLAIQHALSAESVERMLAGRVGV</sequence>
<name>A0ABY5YUQ7_9MICC</name>
<dbReference type="InterPro" id="IPR043129">
    <property type="entry name" value="ATPase_NBD"/>
</dbReference>
<dbReference type="SUPFAM" id="SSF53067">
    <property type="entry name" value="Actin-like ATPase domain"/>
    <property type="match status" value="1"/>
</dbReference>
<dbReference type="Pfam" id="PF01022">
    <property type="entry name" value="HTH_5"/>
    <property type="match status" value="1"/>
</dbReference>
<dbReference type="InterPro" id="IPR036388">
    <property type="entry name" value="WH-like_DNA-bd_sf"/>
</dbReference>
<dbReference type="CDD" id="cd00090">
    <property type="entry name" value="HTH_ARSR"/>
    <property type="match status" value="1"/>
</dbReference>
<dbReference type="InterPro" id="IPR000600">
    <property type="entry name" value="ROK"/>
</dbReference>
<dbReference type="PANTHER" id="PTHR18964:SF173">
    <property type="entry name" value="GLUCOKINASE"/>
    <property type="match status" value="1"/>
</dbReference>
<comment type="similarity">
    <text evidence="1">Belongs to the ROK (NagC/XylR) family.</text>
</comment>
<proteinExistence type="inferred from homology"/>
<dbReference type="SUPFAM" id="SSF46785">
    <property type="entry name" value="Winged helix' DNA-binding domain"/>
    <property type="match status" value="1"/>
</dbReference>
<dbReference type="InterPro" id="IPR036390">
    <property type="entry name" value="WH_DNA-bd_sf"/>
</dbReference>
<accession>A0ABY5YUQ7</accession>
<keyword evidence="4" id="KW-1185">Reference proteome</keyword>
<evidence type="ECO:0000313" key="3">
    <source>
        <dbReference type="EMBL" id="UWX97729.1"/>
    </source>
</evidence>
<dbReference type="InterPro" id="IPR049874">
    <property type="entry name" value="ROK_cs"/>
</dbReference>
<evidence type="ECO:0000259" key="2">
    <source>
        <dbReference type="Pfam" id="PF01022"/>
    </source>
</evidence>
<dbReference type="Pfam" id="PF00480">
    <property type="entry name" value="ROK"/>
    <property type="match status" value="1"/>
</dbReference>
<feature type="domain" description="HTH arsR-type" evidence="2">
    <location>
        <begin position="11"/>
        <end position="55"/>
    </location>
</feature>
<protein>
    <submittedName>
        <fullName evidence="3">ROK family protein</fullName>
    </submittedName>
</protein>
<gene>
    <name evidence="3" type="ORF">N2K95_03330</name>
</gene>
<evidence type="ECO:0000256" key="1">
    <source>
        <dbReference type="ARBA" id="ARBA00006479"/>
    </source>
</evidence>
<organism evidence="3 4">
    <name type="scientific">Arthrobacter zhaoxinii</name>
    <dbReference type="NCBI Taxonomy" id="2964616"/>
    <lineage>
        <taxon>Bacteria</taxon>
        <taxon>Bacillati</taxon>
        <taxon>Actinomycetota</taxon>
        <taxon>Actinomycetes</taxon>
        <taxon>Micrococcales</taxon>
        <taxon>Micrococcaceae</taxon>
        <taxon>Arthrobacter</taxon>
    </lineage>
</organism>
<dbReference type="InterPro" id="IPR011991">
    <property type="entry name" value="ArsR-like_HTH"/>
</dbReference>
<dbReference type="PROSITE" id="PS01125">
    <property type="entry name" value="ROK"/>
    <property type="match status" value="1"/>
</dbReference>